<dbReference type="KEGG" id="sxn:IAG42_22115"/>
<feature type="domain" description="Putative restriction endonuclease" evidence="1">
    <location>
        <begin position="37"/>
        <end position="183"/>
    </location>
</feature>
<dbReference type="EMBL" id="CP061281">
    <property type="protein sequence ID" value="QNS06010.1"/>
    <property type="molecule type" value="Genomic_DNA"/>
</dbReference>
<dbReference type="PANTHER" id="PTHR35400">
    <property type="entry name" value="SLR1083 PROTEIN"/>
    <property type="match status" value="1"/>
</dbReference>
<keyword evidence="2" id="KW-0540">Nuclease</keyword>
<dbReference type="InterPro" id="IPR011335">
    <property type="entry name" value="Restrct_endonuc-II-like"/>
</dbReference>
<dbReference type="InterPro" id="IPR012296">
    <property type="entry name" value="Nuclease_put_TT1808"/>
</dbReference>
<reference evidence="2 3" key="1">
    <citation type="submission" date="2020-09" db="EMBL/GenBank/DDBJ databases">
        <title>A novel species.</title>
        <authorList>
            <person name="Gao J."/>
        </authorList>
    </citation>
    <scope>NUCLEOTIDE SEQUENCE [LARGE SCALE GENOMIC DNA]</scope>
    <source>
        <strain evidence="2 3">CRXT-Y-14</strain>
    </source>
</reference>
<sequence>MYGDVMSEETIYRHLREFRDTFREGFGSDTEAVRWPEISQGQILMMMSPKARHQRVAHRLRTQLEPQLPADLALYVETDLEDPALGILRVPDLVVVNADFEPTAADALPPHDCHLIIEIVSRSNPANDYEGKLRDYPLMGIPDYLIVDPRDGTAVHHWAPTNRTGTAAYDNTQHFVFGDTITVQGWKIATDNLPRYDESEGSSA</sequence>
<organism evidence="2 3">
    <name type="scientific">Streptomyces xanthii</name>
    <dbReference type="NCBI Taxonomy" id="2768069"/>
    <lineage>
        <taxon>Bacteria</taxon>
        <taxon>Bacillati</taxon>
        <taxon>Actinomycetota</taxon>
        <taxon>Actinomycetes</taxon>
        <taxon>Kitasatosporales</taxon>
        <taxon>Streptomycetaceae</taxon>
        <taxon>Streptomyces</taxon>
    </lineage>
</organism>
<gene>
    <name evidence="2" type="ORF">IAG42_22115</name>
</gene>
<evidence type="ECO:0000313" key="2">
    <source>
        <dbReference type="EMBL" id="QNS06010.1"/>
    </source>
</evidence>
<dbReference type="CDD" id="cd06260">
    <property type="entry name" value="DUF820-like"/>
    <property type="match status" value="1"/>
</dbReference>
<keyword evidence="2" id="KW-0255">Endonuclease</keyword>
<dbReference type="SUPFAM" id="SSF52980">
    <property type="entry name" value="Restriction endonuclease-like"/>
    <property type="match status" value="1"/>
</dbReference>
<keyword evidence="2" id="KW-0378">Hydrolase</keyword>
<evidence type="ECO:0000259" key="1">
    <source>
        <dbReference type="Pfam" id="PF05685"/>
    </source>
</evidence>
<proteinExistence type="predicted"/>
<evidence type="ECO:0000313" key="3">
    <source>
        <dbReference type="Proteomes" id="UP000516428"/>
    </source>
</evidence>
<dbReference type="InterPro" id="IPR008538">
    <property type="entry name" value="Uma2"/>
</dbReference>
<dbReference type="Proteomes" id="UP000516428">
    <property type="component" value="Chromosome"/>
</dbReference>
<dbReference type="Gene3D" id="3.90.1570.10">
    <property type="entry name" value="tt1808, chain A"/>
    <property type="match status" value="1"/>
</dbReference>
<name>A0A7H1BBA5_9ACTN</name>
<keyword evidence="3" id="KW-1185">Reference proteome</keyword>
<dbReference type="GO" id="GO:0004519">
    <property type="term" value="F:endonuclease activity"/>
    <property type="evidence" value="ECO:0007669"/>
    <property type="project" value="UniProtKB-KW"/>
</dbReference>
<protein>
    <submittedName>
        <fullName evidence="2">Uma2 family endonuclease</fullName>
    </submittedName>
</protein>
<dbReference type="AlphaFoldDB" id="A0A7H1BBA5"/>
<dbReference type="Pfam" id="PF05685">
    <property type="entry name" value="Uma2"/>
    <property type="match status" value="1"/>
</dbReference>
<accession>A0A7H1BBA5</accession>
<dbReference type="PANTHER" id="PTHR35400:SF3">
    <property type="entry name" value="SLL1072 PROTEIN"/>
    <property type="match status" value="1"/>
</dbReference>